<comment type="caution">
    <text evidence="3">The sequence shown here is derived from an EMBL/GenBank/DDBJ whole genome shotgun (WGS) entry which is preliminary data.</text>
</comment>
<dbReference type="Proteomes" id="UP000654075">
    <property type="component" value="Unassembled WGS sequence"/>
</dbReference>
<accession>A0A813KXS3</accession>
<dbReference type="OMA" id="ICCLMLI"/>
<evidence type="ECO:0000256" key="1">
    <source>
        <dbReference type="SAM" id="Phobius"/>
    </source>
</evidence>
<keyword evidence="1" id="KW-0472">Membrane</keyword>
<dbReference type="EMBL" id="CAJNNV010005766">
    <property type="protein sequence ID" value="CAE8592603.1"/>
    <property type="molecule type" value="Genomic_DNA"/>
</dbReference>
<protein>
    <submittedName>
        <fullName evidence="3">Uncharacterized protein</fullName>
    </submittedName>
</protein>
<feature type="transmembrane region" description="Helical" evidence="1">
    <location>
        <begin position="27"/>
        <end position="45"/>
    </location>
</feature>
<proteinExistence type="predicted"/>
<feature type="transmembrane region" description="Helical" evidence="1">
    <location>
        <begin position="75"/>
        <end position="97"/>
    </location>
</feature>
<dbReference type="AlphaFoldDB" id="A0A813KXS3"/>
<keyword evidence="5" id="KW-1185">Reference proteome</keyword>
<evidence type="ECO:0000313" key="2">
    <source>
        <dbReference type="EMBL" id="CAE8592603.1"/>
    </source>
</evidence>
<dbReference type="Proteomes" id="UP000626109">
    <property type="component" value="Unassembled WGS sequence"/>
</dbReference>
<keyword evidence="1" id="KW-0812">Transmembrane</keyword>
<evidence type="ECO:0000313" key="5">
    <source>
        <dbReference type="Proteomes" id="UP000654075"/>
    </source>
</evidence>
<evidence type="ECO:0000313" key="4">
    <source>
        <dbReference type="Proteomes" id="UP000626109"/>
    </source>
</evidence>
<sequence length="215" mass="22425">MVLPMGGLAPPISNGAPPEEALRLLPWLRFAMFGVTIAVAAEFVAGYNQQAISDLLTLLVGILCVMDVRQLGQCICCLMLISCFNGISDLLTLVLILSGVHSQPYPPAAKYFFALECPDAKNVCSWKTVTGDSAIVLAVLVEFVCFRLSARILKAYQQQSATDMGLLDDLGGNRAGQGGYAGGMAGPAPAAVAPAAAAGSRGFTPFSGQGQRLEG</sequence>
<feature type="transmembrane region" description="Helical" evidence="1">
    <location>
        <begin position="133"/>
        <end position="150"/>
    </location>
</feature>
<name>A0A813KXS3_POLGL</name>
<gene>
    <name evidence="2" type="ORF">PGLA1383_LOCUS11250</name>
    <name evidence="3" type="ORF">PGLA2088_LOCUS40071</name>
</gene>
<dbReference type="OrthoDB" id="432128at2759"/>
<reference evidence="3" key="1">
    <citation type="submission" date="2021-02" db="EMBL/GenBank/DDBJ databases">
        <authorList>
            <person name="Dougan E. K."/>
            <person name="Rhodes N."/>
            <person name="Thang M."/>
            <person name="Chan C."/>
        </authorList>
    </citation>
    <scope>NUCLEOTIDE SEQUENCE</scope>
</reference>
<keyword evidence="1" id="KW-1133">Transmembrane helix</keyword>
<evidence type="ECO:0000313" key="3">
    <source>
        <dbReference type="EMBL" id="CAE8718429.1"/>
    </source>
</evidence>
<organism evidence="3 4">
    <name type="scientific">Polarella glacialis</name>
    <name type="common">Dinoflagellate</name>
    <dbReference type="NCBI Taxonomy" id="89957"/>
    <lineage>
        <taxon>Eukaryota</taxon>
        <taxon>Sar</taxon>
        <taxon>Alveolata</taxon>
        <taxon>Dinophyceae</taxon>
        <taxon>Suessiales</taxon>
        <taxon>Suessiaceae</taxon>
        <taxon>Polarella</taxon>
    </lineage>
</organism>
<dbReference type="EMBL" id="CAJNNW010033370">
    <property type="protein sequence ID" value="CAE8718429.1"/>
    <property type="molecule type" value="Genomic_DNA"/>
</dbReference>